<proteinExistence type="predicted"/>
<dbReference type="Proteomes" id="UP000322244">
    <property type="component" value="Unassembled WGS sequence"/>
</dbReference>
<evidence type="ECO:0000256" key="1">
    <source>
        <dbReference type="SAM" id="MobiDB-lite"/>
    </source>
</evidence>
<keyword evidence="2" id="KW-0732">Signal</keyword>
<name>A0A5A7SCI9_9NOCA</name>
<comment type="caution">
    <text evidence="3">The sequence shown here is derived from an EMBL/GenBank/DDBJ whole genome shotgun (WGS) entry which is preliminary data.</text>
</comment>
<gene>
    <name evidence="3" type="ORF">FOY51_16080</name>
</gene>
<protein>
    <recommendedName>
        <fullName evidence="5">DUF3558 domain-containing protein</fullName>
    </recommendedName>
</protein>
<organism evidence="3 4">
    <name type="scientific">Antrihabitans cavernicola</name>
    <dbReference type="NCBI Taxonomy" id="2495913"/>
    <lineage>
        <taxon>Bacteria</taxon>
        <taxon>Bacillati</taxon>
        <taxon>Actinomycetota</taxon>
        <taxon>Actinomycetes</taxon>
        <taxon>Mycobacteriales</taxon>
        <taxon>Nocardiaceae</taxon>
        <taxon>Antrihabitans</taxon>
    </lineage>
</organism>
<feature type="chain" id="PRO_5023080643" description="DUF3558 domain-containing protein" evidence="2">
    <location>
        <begin position="21"/>
        <end position="187"/>
    </location>
</feature>
<feature type="region of interest" description="Disordered" evidence="1">
    <location>
        <begin position="21"/>
        <end position="45"/>
    </location>
</feature>
<keyword evidence="4" id="KW-1185">Reference proteome</keyword>
<dbReference type="RefSeq" id="WP_149431274.1">
    <property type="nucleotide sequence ID" value="NZ_VLNY01000007.1"/>
</dbReference>
<evidence type="ECO:0000313" key="4">
    <source>
        <dbReference type="Proteomes" id="UP000322244"/>
    </source>
</evidence>
<dbReference type="PROSITE" id="PS51257">
    <property type="entry name" value="PROKAR_LIPOPROTEIN"/>
    <property type="match status" value="1"/>
</dbReference>
<sequence>MGLRGLLTILAVAFAATACASSDNPEPANVACTAESAPPPGSAPGQTPVLFTLVTTPNGWQRRANLQPELIVYADGHAVSTPNAVGPSGAPDPPPPSLPGYIPKCLIDDAIADTVALRGVDFGSPTITDQGSRSIDYTHDPAVHLSIYAPGATNGLTQAQIDARARFAALYGKLIGGFVEAGSGAPK</sequence>
<dbReference type="OrthoDB" id="4559201at2"/>
<feature type="signal peptide" evidence="2">
    <location>
        <begin position="1"/>
        <end position="20"/>
    </location>
</feature>
<dbReference type="AlphaFoldDB" id="A0A5A7SCI9"/>
<reference evidence="3 4" key="1">
    <citation type="submission" date="2019-07" db="EMBL/GenBank/DDBJ databases">
        <title>Rhodococcus cavernicolus sp. nov., isolated from a cave.</title>
        <authorList>
            <person name="Lee S.D."/>
        </authorList>
    </citation>
    <scope>NUCLEOTIDE SEQUENCE [LARGE SCALE GENOMIC DNA]</scope>
    <source>
        <strain evidence="3 4">C1-24</strain>
    </source>
</reference>
<evidence type="ECO:0008006" key="5">
    <source>
        <dbReference type="Google" id="ProtNLM"/>
    </source>
</evidence>
<evidence type="ECO:0000256" key="2">
    <source>
        <dbReference type="SAM" id="SignalP"/>
    </source>
</evidence>
<accession>A0A5A7SCI9</accession>
<evidence type="ECO:0000313" key="3">
    <source>
        <dbReference type="EMBL" id="KAA0021911.1"/>
    </source>
</evidence>
<dbReference type="EMBL" id="VLNY01000007">
    <property type="protein sequence ID" value="KAA0021911.1"/>
    <property type="molecule type" value="Genomic_DNA"/>
</dbReference>